<dbReference type="PIRSF" id="PIRSF000350">
    <property type="entry name" value="Mercury_reductase_MerA"/>
    <property type="match status" value="1"/>
</dbReference>
<dbReference type="EMBL" id="BMJT01000012">
    <property type="protein sequence ID" value="GGG31812.1"/>
    <property type="molecule type" value="Genomic_DNA"/>
</dbReference>
<keyword evidence="5" id="KW-0547">Nucleotide-binding</keyword>
<comment type="caution">
    <text evidence="9">The sequence shown here is derived from an EMBL/GenBank/DDBJ whole genome shotgun (WGS) entry which is preliminary data.</text>
</comment>
<dbReference type="Gene3D" id="3.50.50.60">
    <property type="entry name" value="FAD/NAD(P)-binding domain"/>
    <property type="match status" value="2"/>
</dbReference>
<evidence type="ECO:0000256" key="6">
    <source>
        <dbReference type="PIRSR" id="PIRSR000350-4"/>
    </source>
</evidence>
<dbReference type="Proteomes" id="UP000616608">
    <property type="component" value="Unassembled WGS sequence"/>
</dbReference>
<evidence type="ECO:0000313" key="10">
    <source>
        <dbReference type="Proteomes" id="UP000616608"/>
    </source>
</evidence>
<feature type="binding site" evidence="5">
    <location>
        <begin position="169"/>
        <end position="176"/>
    </location>
    <ligand>
        <name>NAD(+)</name>
        <dbReference type="ChEBI" id="CHEBI:57540"/>
    </ligand>
</feature>
<organism evidence="9 10">
    <name type="scientific">Lysinibacillus alkalisoli</name>
    <dbReference type="NCBI Taxonomy" id="1911548"/>
    <lineage>
        <taxon>Bacteria</taxon>
        <taxon>Bacillati</taxon>
        <taxon>Bacillota</taxon>
        <taxon>Bacilli</taxon>
        <taxon>Bacillales</taxon>
        <taxon>Bacillaceae</taxon>
        <taxon>Lysinibacillus</taxon>
    </lineage>
</organism>
<dbReference type="PANTHER" id="PTHR43014">
    <property type="entry name" value="MERCURIC REDUCTASE"/>
    <property type="match status" value="1"/>
</dbReference>
<dbReference type="InterPro" id="IPR023753">
    <property type="entry name" value="FAD/NAD-binding_dom"/>
</dbReference>
<keyword evidence="10" id="KW-1185">Reference proteome</keyword>
<feature type="binding site" evidence="5">
    <location>
        <begin position="132"/>
        <end position="134"/>
    </location>
    <ligand>
        <name>FAD</name>
        <dbReference type="ChEBI" id="CHEBI:57692"/>
    </ligand>
</feature>
<sequence>MESFDIIIIGAGAAGLNAAFSAVENGKKTVLIDKYRPGGECTWSGCIPSKAFLQIAKEYQQVKKHTPAVEINTALIMDTVRERVQVAHVNESVEKIQENGIYYICGHAEIQTNNSVKVNDEIVYGDSIIIATGSHARIPTISGLQDIEYLTNENFFQQKELPTSLLVIGGGPIGIELAQASSRLGVEVIVVERNPRILMQEEEVTSELIQHTVEYEGVEVHTSARVETIETQSSGIVCTIINSSGDKIIRQVHKVLLATGREPNSFNIGLKNVGIEKVDEYIKVDECFQTSIPNIYAVGDVIGTYLFSHAAGYQARELIKYICSAGNHKIKHLDHTNITWSTFTEPEVARLGLTEVKASEIYSNIQVLYLSYKELDRAIVDDKTTGFAKVICDSKGYIVGATIVGERASELLSELQLARMEGIPIQNIKNTIHSYPSYSELIYLLSTNYSLV</sequence>
<feature type="domain" description="FAD/NAD(P)-binding" evidence="8">
    <location>
        <begin position="4"/>
        <end position="314"/>
    </location>
</feature>
<feature type="binding site" evidence="5">
    <location>
        <position position="260"/>
    </location>
    <ligand>
        <name>NAD(+)</name>
        <dbReference type="ChEBI" id="CHEBI:57540"/>
    </ligand>
</feature>
<feature type="disulfide bond" description="Redox-active" evidence="6">
    <location>
        <begin position="41"/>
        <end position="46"/>
    </location>
</feature>
<keyword evidence="3 5" id="KW-0274">FAD</keyword>
<evidence type="ECO:0000256" key="3">
    <source>
        <dbReference type="ARBA" id="ARBA00022827"/>
    </source>
</evidence>
<dbReference type="InterPro" id="IPR036188">
    <property type="entry name" value="FAD/NAD-bd_sf"/>
</dbReference>
<accession>A0A917GA89</accession>
<reference evidence="9" key="1">
    <citation type="journal article" date="2014" name="Int. J. Syst. Evol. Microbiol.">
        <title>Complete genome sequence of Corynebacterium casei LMG S-19264T (=DSM 44701T), isolated from a smear-ripened cheese.</title>
        <authorList>
            <consortium name="US DOE Joint Genome Institute (JGI-PGF)"/>
            <person name="Walter F."/>
            <person name="Albersmeier A."/>
            <person name="Kalinowski J."/>
            <person name="Ruckert C."/>
        </authorList>
    </citation>
    <scope>NUCLEOTIDE SEQUENCE</scope>
    <source>
        <strain evidence="9">CGMCC 1.15760</strain>
    </source>
</reference>
<dbReference type="GO" id="GO:0050660">
    <property type="term" value="F:flavin adenine dinucleotide binding"/>
    <property type="evidence" value="ECO:0007669"/>
    <property type="project" value="TreeGrafter"/>
</dbReference>
<evidence type="ECO:0000256" key="5">
    <source>
        <dbReference type="PIRSR" id="PIRSR000350-3"/>
    </source>
</evidence>
<dbReference type="InterPro" id="IPR016156">
    <property type="entry name" value="FAD/NAD-linked_Rdtase_dimer_sf"/>
</dbReference>
<name>A0A917GA89_9BACI</name>
<proteinExistence type="inferred from homology"/>
<dbReference type="SUPFAM" id="SSF51905">
    <property type="entry name" value="FAD/NAD(P)-binding domain"/>
    <property type="match status" value="1"/>
</dbReference>
<feature type="binding site" evidence="5">
    <location>
        <position position="192"/>
    </location>
    <ligand>
        <name>NAD(+)</name>
        <dbReference type="ChEBI" id="CHEBI:57540"/>
    </ligand>
</feature>
<evidence type="ECO:0000256" key="2">
    <source>
        <dbReference type="ARBA" id="ARBA00022630"/>
    </source>
</evidence>
<feature type="binding site" evidence="5">
    <location>
        <position position="50"/>
    </location>
    <ligand>
        <name>FAD</name>
        <dbReference type="ChEBI" id="CHEBI:57692"/>
    </ligand>
</feature>
<comment type="cofactor">
    <cofactor evidence="5">
        <name>FAD</name>
        <dbReference type="ChEBI" id="CHEBI:57692"/>
    </cofactor>
    <text evidence="5">Binds 1 FAD per subunit.</text>
</comment>
<dbReference type="AlphaFoldDB" id="A0A917GA89"/>
<feature type="domain" description="Pyridine nucleotide-disulphide oxidoreductase dimerisation" evidence="7">
    <location>
        <begin position="340"/>
        <end position="441"/>
    </location>
</feature>
<dbReference type="PRINTS" id="PR00368">
    <property type="entry name" value="FADPNR"/>
</dbReference>
<protein>
    <submittedName>
        <fullName evidence="9">Mercuric reductase</fullName>
    </submittedName>
</protein>
<feature type="binding site" evidence="5">
    <location>
        <position position="300"/>
    </location>
    <ligand>
        <name>FAD</name>
        <dbReference type="ChEBI" id="CHEBI:57692"/>
    </ligand>
</feature>
<comment type="similarity">
    <text evidence="1">Belongs to the class-I pyridine nucleotide-disulfide oxidoreductase family.</text>
</comment>
<gene>
    <name evidence="9" type="ORF">GCM10007425_28080</name>
</gene>
<dbReference type="GO" id="GO:0003955">
    <property type="term" value="F:NAD(P)H dehydrogenase (quinone) activity"/>
    <property type="evidence" value="ECO:0007669"/>
    <property type="project" value="TreeGrafter"/>
</dbReference>
<dbReference type="PANTHER" id="PTHR43014:SF4">
    <property type="entry name" value="PYRIDINE NUCLEOTIDE-DISULFIDE OXIDOREDUCTASE RCLA-RELATED"/>
    <property type="match status" value="1"/>
</dbReference>
<evidence type="ECO:0000259" key="8">
    <source>
        <dbReference type="Pfam" id="PF07992"/>
    </source>
</evidence>
<dbReference type="SUPFAM" id="SSF55424">
    <property type="entry name" value="FAD/NAD-linked reductases, dimerisation (C-terminal) domain"/>
    <property type="match status" value="1"/>
</dbReference>
<dbReference type="InterPro" id="IPR001100">
    <property type="entry name" value="Pyr_nuc-diS_OxRdtase"/>
</dbReference>
<keyword evidence="5" id="KW-0520">NAD</keyword>
<evidence type="ECO:0000313" key="9">
    <source>
        <dbReference type="EMBL" id="GGG31812.1"/>
    </source>
</evidence>
<reference evidence="9" key="2">
    <citation type="submission" date="2020-09" db="EMBL/GenBank/DDBJ databases">
        <authorList>
            <person name="Sun Q."/>
            <person name="Zhou Y."/>
        </authorList>
    </citation>
    <scope>NUCLEOTIDE SEQUENCE</scope>
    <source>
        <strain evidence="9">CGMCC 1.15760</strain>
    </source>
</reference>
<dbReference type="Pfam" id="PF07992">
    <property type="entry name" value="Pyr_redox_2"/>
    <property type="match status" value="1"/>
</dbReference>
<evidence type="ECO:0000259" key="7">
    <source>
        <dbReference type="Pfam" id="PF02852"/>
    </source>
</evidence>
<dbReference type="Gene3D" id="3.30.390.30">
    <property type="match status" value="1"/>
</dbReference>
<dbReference type="Pfam" id="PF02852">
    <property type="entry name" value="Pyr_redox_dim"/>
    <property type="match status" value="1"/>
</dbReference>
<dbReference type="RefSeq" id="WP_188615704.1">
    <property type="nucleotide sequence ID" value="NZ_BMJT01000012.1"/>
</dbReference>
<dbReference type="FunFam" id="3.30.390.30:FF:000001">
    <property type="entry name" value="Dihydrolipoyl dehydrogenase"/>
    <property type="match status" value="1"/>
</dbReference>
<evidence type="ECO:0000256" key="4">
    <source>
        <dbReference type="ARBA" id="ARBA00023002"/>
    </source>
</evidence>
<dbReference type="PRINTS" id="PR00411">
    <property type="entry name" value="PNDRDTASEI"/>
</dbReference>
<keyword evidence="4" id="KW-0560">Oxidoreductase</keyword>
<dbReference type="InterPro" id="IPR004099">
    <property type="entry name" value="Pyr_nucl-diS_OxRdtase_dimer"/>
</dbReference>
<evidence type="ECO:0000256" key="1">
    <source>
        <dbReference type="ARBA" id="ARBA00007532"/>
    </source>
</evidence>
<keyword evidence="2" id="KW-0285">Flavoprotein</keyword>